<evidence type="ECO:0000256" key="1">
    <source>
        <dbReference type="ARBA" id="ARBA00000491"/>
    </source>
</evidence>
<dbReference type="CDD" id="cd01577">
    <property type="entry name" value="IPMI_Swivel"/>
    <property type="match status" value="1"/>
</dbReference>
<keyword evidence="10" id="KW-0100">Branched-chain amino acid biosynthesis</keyword>
<feature type="domain" description="Aconitase A/isopropylmalate dehydratase small subunit swivel" evidence="11">
    <location>
        <begin position="4"/>
        <end position="115"/>
    </location>
</feature>
<comment type="function">
    <text evidence="2">Catalyzes the isomerization between 2-isopropylmalate and 3-isopropylmalate, via the formation of 2-isopropylmaleate.</text>
</comment>
<dbReference type="PANTHER" id="PTHR43345">
    <property type="entry name" value="3-ISOPROPYLMALATE DEHYDRATASE SMALL SUBUNIT 2-RELATED-RELATED"/>
    <property type="match status" value="1"/>
</dbReference>
<name>A0A552UH48_9SPHN</name>
<accession>A0A552UH48</accession>
<dbReference type="Gene3D" id="3.20.19.10">
    <property type="entry name" value="Aconitase, domain 4"/>
    <property type="match status" value="1"/>
</dbReference>
<dbReference type="InterPro" id="IPR050075">
    <property type="entry name" value="LeuD"/>
</dbReference>
<evidence type="ECO:0000256" key="4">
    <source>
        <dbReference type="ARBA" id="ARBA00009845"/>
    </source>
</evidence>
<dbReference type="SUPFAM" id="SSF52016">
    <property type="entry name" value="LeuD/IlvD-like"/>
    <property type="match status" value="1"/>
</dbReference>
<evidence type="ECO:0000259" key="11">
    <source>
        <dbReference type="Pfam" id="PF00694"/>
    </source>
</evidence>
<reference evidence="12 13" key="1">
    <citation type="submission" date="2019-07" db="EMBL/GenBank/DDBJ databases">
        <title>Novel species isolated from glacier.</title>
        <authorList>
            <person name="Liu Q."/>
            <person name="Xin Y.-H."/>
        </authorList>
    </citation>
    <scope>NUCLEOTIDE SEQUENCE [LARGE SCALE GENOMIC DNA]</scope>
    <source>
        <strain evidence="12 13">LB1R16</strain>
    </source>
</reference>
<dbReference type="PANTHER" id="PTHR43345:SF5">
    <property type="entry name" value="3-ISOPROPYLMALATE DEHYDRATASE SMALL SUBUNIT"/>
    <property type="match status" value="1"/>
</dbReference>
<keyword evidence="9 12" id="KW-0456">Lyase</keyword>
<dbReference type="GO" id="GO:0003861">
    <property type="term" value="F:3-isopropylmalate dehydratase activity"/>
    <property type="evidence" value="ECO:0007669"/>
    <property type="project" value="UniProtKB-EC"/>
</dbReference>
<comment type="subunit">
    <text evidence="5">Heterodimer of LeuC and LeuD.</text>
</comment>
<evidence type="ECO:0000313" key="13">
    <source>
        <dbReference type="Proteomes" id="UP000317894"/>
    </source>
</evidence>
<sequence length="199" mass="22095">MTPFTTLSSRAVPLPEANIDTDIILPARFLLHTEKHGLGRFAFFERRQGGGFILDDPRLTGAQILVAGENFGCGSSREQAPWALADLGIRCIVAPSFGEIFRANCIRNAMLPVTLGRADWLRVLEAAQRFEVMAVYLATGRLDLANTSIGFSLPPREREALLDGRDEIDLILAHHAAAIAAFETRQRHDQPWLWETHHG</sequence>
<dbReference type="NCBIfam" id="TIGR00171">
    <property type="entry name" value="leuD"/>
    <property type="match status" value="1"/>
</dbReference>
<dbReference type="GO" id="GO:0009098">
    <property type="term" value="P:L-leucine biosynthetic process"/>
    <property type="evidence" value="ECO:0007669"/>
    <property type="project" value="UniProtKB-UniPathway"/>
</dbReference>
<dbReference type="AlphaFoldDB" id="A0A552UH48"/>
<dbReference type="EMBL" id="VJWA01000001">
    <property type="protein sequence ID" value="TRW17545.1"/>
    <property type="molecule type" value="Genomic_DNA"/>
</dbReference>
<evidence type="ECO:0000256" key="2">
    <source>
        <dbReference type="ARBA" id="ARBA00002695"/>
    </source>
</evidence>
<evidence type="ECO:0000256" key="3">
    <source>
        <dbReference type="ARBA" id="ARBA00004729"/>
    </source>
</evidence>
<evidence type="ECO:0000256" key="8">
    <source>
        <dbReference type="ARBA" id="ARBA00022605"/>
    </source>
</evidence>
<evidence type="ECO:0000313" key="12">
    <source>
        <dbReference type="EMBL" id="TRW17545.1"/>
    </source>
</evidence>
<dbReference type="InterPro" id="IPR015928">
    <property type="entry name" value="Aconitase/3IPM_dehydase_swvl"/>
</dbReference>
<proteinExistence type="inferred from homology"/>
<evidence type="ECO:0000256" key="7">
    <source>
        <dbReference type="ARBA" id="ARBA00022430"/>
    </source>
</evidence>
<keyword evidence="13" id="KW-1185">Reference proteome</keyword>
<dbReference type="Proteomes" id="UP000317894">
    <property type="component" value="Unassembled WGS sequence"/>
</dbReference>
<dbReference type="NCBIfam" id="NF002458">
    <property type="entry name" value="PRK01641.1"/>
    <property type="match status" value="1"/>
</dbReference>
<evidence type="ECO:0000256" key="5">
    <source>
        <dbReference type="ARBA" id="ARBA00011271"/>
    </source>
</evidence>
<keyword evidence="7" id="KW-0432">Leucine biosynthesis</keyword>
<dbReference type="InterPro" id="IPR004431">
    <property type="entry name" value="3-IsopropMal_deHydase_ssu"/>
</dbReference>
<comment type="catalytic activity">
    <reaction evidence="1">
        <text>(2R,3S)-3-isopropylmalate = (2S)-2-isopropylmalate</text>
        <dbReference type="Rhea" id="RHEA:32287"/>
        <dbReference type="ChEBI" id="CHEBI:1178"/>
        <dbReference type="ChEBI" id="CHEBI:35121"/>
        <dbReference type="EC" id="4.2.1.33"/>
    </reaction>
</comment>
<keyword evidence="8" id="KW-0028">Amino-acid biosynthesis</keyword>
<evidence type="ECO:0000256" key="10">
    <source>
        <dbReference type="ARBA" id="ARBA00023304"/>
    </source>
</evidence>
<comment type="similarity">
    <text evidence="4">Belongs to the LeuD family. LeuD type 1 subfamily.</text>
</comment>
<comment type="caution">
    <text evidence="12">The sequence shown here is derived from an EMBL/GenBank/DDBJ whole genome shotgun (WGS) entry which is preliminary data.</text>
</comment>
<dbReference type="InterPro" id="IPR033940">
    <property type="entry name" value="IPMI_Swivel"/>
</dbReference>
<dbReference type="EC" id="4.2.1.33" evidence="6"/>
<dbReference type="GO" id="GO:0009316">
    <property type="term" value="C:3-isopropylmalate dehydratase complex"/>
    <property type="evidence" value="ECO:0007669"/>
    <property type="project" value="InterPro"/>
</dbReference>
<dbReference type="UniPathway" id="UPA00048">
    <property type="reaction ID" value="UER00071"/>
</dbReference>
<comment type="pathway">
    <text evidence="3">Amino-acid biosynthesis; L-leucine biosynthesis; L-leucine from 3-methyl-2-oxobutanoate: step 2/4.</text>
</comment>
<evidence type="ECO:0000256" key="9">
    <source>
        <dbReference type="ARBA" id="ARBA00023239"/>
    </source>
</evidence>
<evidence type="ECO:0000256" key="6">
    <source>
        <dbReference type="ARBA" id="ARBA00011998"/>
    </source>
</evidence>
<gene>
    <name evidence="12" type="primary">leuD</name>
    <name evidence="12" type="ORF">FMM06_05170</name>
</gene>
<organism evidence="12 13">
    <name type="scientific">Glacieibacterium frigidum</name>
    <dbReference type="NCBI Taxonomy" id="2593303"/>
    <lineage>
        <taxon>Bacteria</taxon>
        <taxon>Pseudomonadati</taxon>
        <taxon>Pseudomonadota</taxon>
        <taxon>Alphaproteobacteria</taxon>
        <taxon>Sphingomonadales</taxon>
        <taxon>Sphingosinicellaceae</taxon>
        <taxon>Glacieibacterium</taxon>
    </lineage>
</organism>
<dbReference type="InterPro" id="IPR000573">
    <property type="entry name" value="AconitaseA/IPMdHydase_ssu_swvl"/>
</dbReference>
<dbReference type="RefSeq" id="WP_143555090.1">
    <property type="nucleotide sequence ID" value="NZ_VJWA01000001.1"/>
</dbReference>
<protein>
    <recommendedName>
        <fullName evidence="6">3-isopropylmalate dehydratase</fullName>
        <ecNumber evidence="6">4.2.1.33</ecNumber>
    </recommendedName>
</protein>
<dbReference type="OrthoDB" id="9777465at2"/>
<dbReference type="Pfam" id="PF00694">
    <property type="entry name" value="Aconitase_C"/>
    <property type="match status" value="1"/>
</dbReference>